<accession>A0AAV3RJ29</accession>
<proteinExistence type="predicted"/>
<dbReference type="EMBL" id="BAABME010009810">
    <property type="protein sequence ID" value="GAA0175845.1"/>
    <property type="molecule type" value="Genomic_DNA"/>
</dbReference>
<sequence length="246" mass="27688">MVSIDLGLVKYIEVAPQNLKPRLPVFFGGVGTDGNGPVVFRYPGEQCRVIVQNRILGTSWLRFVERAELTSGMRLLLSHCVDRIIYILLFKDGIGLNLLWGSSPHGQPQTGIVAPNAVTAVNDLEICRTAYSPMHMVQLFARPSGTVMLKTNNYGTMEIPLNIANYLNELKDVVIRNGSRTWNVSISLDHFRGVEWSNLARDCGLVVRFHLVFFINAALELEMLVLGNEGVEVVFQWAREYHKCWN</sequence>
<evidence type="ECO:0000313" key="1">
    <source>
        <dbReference type="EMBL" id="GAA0175845.1"/>
    </source>
</evidence>
<dbReference type="AlphaFoldDB" id="A0AAV3RJ29"/>
<name>A0AAV3RJ29_LITER</name>
<gene>
    <name evidence="1" type="ORF">LIER_28941</name>
</gene>
<evidence type="ECO:0000313" key="2">
    <source>
        <dbReference type="Proteomes" id="UP001454036"/>
    </source>
</evidence>
<organism evidence="1 2">
    <name type="scientific">Lithospermum erythrorhizon</name>
    <name type="common">Purple gromwell</name>
    <name type="synonym">Lithospermum officinale var. erythrorhizon</name>
    <dbReference type="NCBI Taxonomy" id="34254"/>
    <lineage>
        <taxon>Eukaryota</taxon>
        <taxon>Viridiplantae</taxon>
        <taxon>Streptophyta</taxon>
        <taxon>Embryophyta</taxon>
        <taxon>Tracheophyta</taxon>
        <taxon>Spermatophyta</taxon>
        <taxon>Magnoliopsida</taxon>
        <taxon>eudicotyledons</taxon>
        <taxon>Gunneridae</taxon>
        <taxon>Pentapetalae</taxon>
        <taxon>asterids</taxon>
        <taxon>lamiids</taxon>
        <taxon>Boraginales</taxon>
        <taxon>Boraginaceae</taxon>
        <taxon>Boraginoideae</taxon>
        <taxon>Lithospermeae</taxon>
        <taxon>Lithospermum</taxon>
    </lineage>
</organism>
<dbReference type="Proteomes" id="UP001454036">
    <property type="component" value="Unassembled WGS sequence"/>
</dbReference>
<keyword evidence="2" id="KW-1185">Reference proteome</keyword>
<protein>
    <submittedName>
        <fullName evidence="1">Uncharacterized protein</fullName>
    </submittedName>
</protein>
<comment type="caution">
    <text evidence="1">The sequence shown here is derived from an EMBL/GenBank/DDBJ whole genome shotgun (WGS) entry which is preliminary data.</text>
</comment>
<reference evidence="1 2" key="1">
    <citation type="submission" date="2024-01" db="EMBL/GenBank/DDBJ databases">
        <title>The complete chloroplast genome sequence of Lithospermum erythrorhizon: insights into the phylogenetic relationship among Boraginaceae species and the maternal lineages of purple gromwells.</title>
        <authorList>
            <person name="Okada T."/>
            <person name="Watanabe K."/>
        </authorList>
    </citation>
    <scope>NUCLEOTIDE SEQUENCE [LARGE SCALE GENOMIC DNA]</scope>
</reference>